<gene>
    <name evidence="18" type="ORF">LKD37_15465</name>
</gene>
<dbReference type="Pfam" id="PF02407">
    <property type="entry name" value="Viral_Rep"/>
    <property type="match status" value="1"/>
</dbReference>
<dbReference type="GO" id="GO:0003724">
    <property type="term" value="F:RNA helicase activity"/>
    <property type="evidence" value="ECO:0007669"/>
    <property type="project" value="InterPro"/>
</dbReference>
<keyword evidence="10" id="KW-0378">Hydrolase</keyword>
<protein>
    <recommendedName>
        <fullName evidence="14">ATP-dependent helicase Rep</fullName>
    </recommendedName>
    <alternativeName>
        <fullName evidence="15">RepP</fullName>
    </alternativeName>
</protein>
<keyword evidence="13" id="KW-0511">Multifunctional enzyme</keyword>
<dbReference type="AlphaFoldDB" id="A0AAE3AEQ2"/>
<evidence type="ECO:0000256" key="4">
    <source>
        <dbReference type="ARBA" id="ARBA00022695"/>
    </source>
</evidence>
<keyword evidence="7" id="KW-0479">Metal-binding</keyword>
<keyword evidence="5" id="KW-0235">DNA replication</keyword>
<keyword evidence="12" id="KW-0238">DNA-binding</keyword>
<evidence type="ECO:0000256" key="7">
    <source>
        <dbReference type="ARBA" id="ARBA00022723"/>
    </source>
</evidence>
<evidence type="ECO:0000256" key="5">
    <source>
        <dbReference type="ARBA" id="ARBA00022705"/>
    </source>
</evidence>
<evidence type="ECO:0000256" key="8">
    <source>
        <dbReference type="ARBA" id="ARBA00022741"/>
    </source>
</evidence>
<evidence type="ECO:0000256" key="2">
    <source>
        <dbReference type="ARBA" id="ARBA00008545"/>
    </source>
</evidence>
<dbReference type="Pfam" id="PF00910">
    <property type="entry name" value="RNA_helicase"/>
    <property type="match status" value="1"/>
</dbReference>
<dbReference type="InterPro" id="IPR000605">
    <property type="entry name" value="Helicase_SF3_ssDNA/RNA_vir"/>
</dbReference>
<keyword evidence="19" id="KW-1185">Reference proteome</keyword>
<keyword evidence="11" id="KW-0190">Covalent protein-DNA linkage</keyword>
<sequence length="309" mass="35711">MCTQKTKARKYQLTFNNPVDHGFTHEVIRTTLASFPGIQYWCMCDEVGEQGTPHTHLYLYSPNAILFTTLQNRFMGAHIEMAKGSHQANRDYIRKEGRWLDDGKHETNLPETFEESGDLPPERDKRQSVSSEILEMISSGASNAEILMQFPSAMNRLQHIEAARQTLLENRFRSQWRDLQVTYLWGKTGVGKTRSIMELYGYENVFHVTNYAHPFDDYRGQDVILFDEFRSSLPIADMLKFLDGYPLMLPCRYSNKVACFTKVFLVSNIPLSDQYPNVQVTEPETYRAFCRRINQGALEMQADSGDEPF</sequence>
<dbReference type="GO" id="GO:0004519">
    <property type="term" value="F:endonuclease activity"/>
    <property type="evidence" value="ECO:0007669"/>
    <property type="project" value="UniProtKB-KW"/>
</dbReference>
<dbReference type="RefSeq" id="WP_302930012.1">
    <property type="nucleotide sequence ID" value="NZ_JAJEPW010000079.1"/>
</dbReference>
<proteinExistence type="inferred from homology"/>
<comment type="similarity">
    <text evidence="2">Belongs to the nanoviruses/circoviruses replication-associated protein family.</text>
</comment>
<comment type="cofactor">
    <cofactor evidence="1">
        <name>Mn(2+)</name>
        <dbReference type="ChEBI" id="CHEBI:29035"/>
    </cofactor>
</comment>
<feature type="domain" description="CRESS-DNA virus Rep endonuclease" evidence="17">
    <location>
        <begin position="5"/>
        <end position="105"/>
    </location>
</feature>
<keyword evidence="9" id="KW-0255">Endonuclease</keyword>
<comment type="caution">
    <text evidence="18">The sequence shown here is derived from an EMBL/GenBank/DDBJ whole genome shotgun (WGS) entry which is preliminary data.</text>
</comment>
<keyword evidence="4" id="KW-0548">Nucleotidyltransferase</keyword>
<evidence type="ECO:0000256" key="1">
    <source>
        <dbReference type="ARBA" id="ARBA00001936"/>
    </source>
</evidence>
<dbReference type="GO" id="GO:0000166">
    <property type="term" value="F:nucleotide binding"/>
    <property type="evidence" value="ECO:0007669"/>
    <property type="project" value="UniProtKB-KW"/>
</dbReference>
<organism evidence="18 19">
    <name type="scientific">Brotocaccenecus cirricatena</name>
    <dbReference type="NCBI Taxonomy" id="3064195"/>
    <lineage>
        <taxon>Bacteria</taxon>
        <taxon>Bacillati</taxon>
        <taxon>Bacillota</taxon>
        <taxon>Clostridia</taxon>
        <taxon>Eubacteriales</taxon>
        <taxon>Oscillospiraceae</taxon>
        <taxon>Brotocaccenecus</taxon>
    </lineage>
</organism>
<dbReference type="GO" id="GO:0016787">
    <property type="term" value="F:hydrolase activity"/>
    <property type="evidence" value="ECO:0007669"/>
    <property type="project" value="UniProtKB-KW"/>
</dbReference>
<evidence type="ECO:0000256" key="14">
    <source>
        <dbReference type="ARBA" id="ARBA00030754"/>
    </source>
</evidence>
<dbReference type="SUPFAM" id="SSF52540">
    <property type="entry name" value="P-loop containing nucleoside triphosphate hydrolases"/>
    <property type="match status" value="1"/>
</dbReference>
<evidence type="ECO:0000256" key="11">
    <source>
        <dbReference type="ARBA" id="ARBA00023124"/>
    </source>
</evidence>
<evidence type="ECO:0000256" key="9">
    <source>
        <dbReference type="ARBA" id="ARBA00022759"/>
    </source>
</evidence>
<evidence type="ECO:0000313" key="18">
    <source>
        <dbReference type="EMBL" id="MCC2130884.1"/>
    </source>
</evidence>
<evidence type="ECO:0000256" key="16">
    <source>
        <dbReference type="SAM" id="MobiDB-lite"/>
    </source>
</evidence>
<feature type="region of interest" description="Disordered" evidence="16">
    <location>
        <begin position="103"/>
        <end position="128"/>
    </location>
</feature>
<evidence type="ECO:0000256" key="12">
    <source>
        <dbReference type="ARBA" id="ARBA00023125"/>
    </source>
</evidence>
<dbReference type="Gene3D" id="3.40.50.300">
    <property type="entry name" value="P-loop containing nucleotide triphosphate hydrolases"/>
    <property type="match status" value="1"/>
</dbReference>
<evidence type="ECO:0000313" key="19">
    <source>
        <dbReference type="Proteomes" id="UP001199319"/>
    </source>
</evidence>
<accession>A0AAE3AEQ2</accession>
<evidence type="ECO:0000256" key="3">
    <source>
        <dbReference type="ARBA" id="ARBA00022679"/>
    </source>
</evidence>
<keyword evidence="8" id="KW-0547">Nucleotide-binding</keyword>
<evidence type="ECO:0000259" key="17">
    <source>
        <dbReference type="PROSITE" id="PS52020"/>
    </source>
</evidence>
<dbReference type="GO" id="GO:0006260">
    <property type="term" value="P:DNA replication"/>
    <property type="evidence" value="ECO:0007669"/>
    <property type="project" value="UniProtKB-KW"/>
</dbReference>
<dbReference type="InterPro" id="IPR027417">
    <property type="entry name" value="P-loop_NTPase"/>
</dbReference>
<name>A0AAE3AEQ2_9FIRM</name>
<keyword evidence="6" id="KW-0540">Nuclease</keyword>
<dbReference type="Proteomes" id="UP001199319">
    <property type="component" value="Unassembled WGS sequence"/>
</dbReference>
<dbReference type="GO" id="GO:0016779">
    <property type="term" value="F:nucleotidyltransferase activity"/>
    <property type="evidence" value="ECO:0007669"/>
    <property type="project" value="UniProtKB-KW"/>
</dbReference>
<dbReference type="EMBL" id="JAJEPW010000079">
    <property type="protein sequence ID" value="MCC2130884.1"/>
    <property type="molecule type" value="Genomic_DNA"/>
</dbReference>
<evidence type="ECO:0000256" key="6">
    <source>
        <dbReference type="ARBA" id="ARBA00022722"/>
    </source>
</evidence>
<dbReference type="PROSITE" id="PS52020">
    <property type="entry name" value="CRESS_DNA_REP"/>
    <property type="match status" value="1"/>
</dbReference>
<evidence type="ECO:0000256" key="10">
    <source>
        <dbReference type="ARBA" id="ARBA00022801"/>
    </source>
</evidence>
<dbReference type="InterPro" id="IPR049912">
    <property type="entry name" value="CRESS_DNA_REP"/>
</dbReference>
<dbReference type="Gene3D" id="3.40.1310.20">
    <property type="match status" value="1"/>
</dbReference>
<reference evidence="18" key="1">
    <citation type="submission" date="2021-10" db="EMBL/GenBank/DDBJ databases">
        <title>Anaerobic single-cell dispensing facilitates the cultivation of human gut bacteria.</title>
        <authorList>
            <person name="Afrizal A."/>
        </authorList>
    </citation>
    <scope>NUCLEOTIDE SEQUENCE</scope>
    <source>
        <strain evidence="18">CLA-AA-H272</strain>
    </source>
</reference>
<dbReference type="GO" id="GO:0003677">
    <property type="term" value="F:DNA binding"/>
    <property type="evidence" value="ECO:0007669"/>
    <property type="project" value="UniProtKB-KW"/>
</dbReference>
<dbReference type="GO" id="GO:0046872">
    <property type="term" value="F:metal ion binding"/>
    <property type="evidence" value="ECO:0007669"/>
    <property type="project" value="UniProtKB-KW"/>
</dbReference>
<keyword evidence="3" id="KW-0808">Transferase</keyword>
<evidence type="ECO:0000256" key="13">
    <source>
        <dbReference type="ARBA" id="ARBA00023268"/>
    </source>
</evidence>
<evidence type="ECO:0000256" key="15">
    <source>
        <dbReference type="ARBA" id="ARBA00032243"/>
    </source>
</evidence>
<dbReference type="GO" id="GO:0003723">
    <property type="term" value="F:RNA binding"/>
    <property type="evidence" value="ECO:0007669"/>
    <property type="project" value="InterPro"/>
</dbReference>